<protein>
    <submittedName>
        <fullName evidence="1">Uncharacterized protein</fullName>
    </submittedName>
</protein>
<dbReference type="Proteomes" id="UP000614350">
    <property type="component" value="Unassembled WGS sequence"/>
</dbReference>
<organism evidence="1 2">
    <name type="scientific">Vespula vulgaris</name>
    <name type="common">Yellow jacket</name>
    <name type="synonym">Wasp</name>
    <dbReference type="NCBI Taxonomy" id="7454"/>
    <lineage>
        <taxon>Eukaryota</taxon>
        <taxon>Metazoa</taxon>
        <taxon>Ecdysozoa</taxon>
        <taxon>Arthropoda</taxon>
        <taxon>Hexapoda</taxon>
        <taxon>Insecta</taxon>
        <taxon>Pterygota</taxon>
        <taxon>Neoptera</taxon>
        <taxon>Endopterygota</taxon>
        <taxon>Hymenoptera</taxon>
        <taxon>Apocrita</taxon>
        <taxon>Aculeata</taxon>
        <taxon>Vespoidea</taxon>
        <taxon>Vespidae</taxon>
        <taxon>Vespinae</taxon>
        <taxon>Vespula</taxon>
    </lineage>
</organism>
<dbReference type="AlphaFoldDB" id="A0A834JEN5"/>
<accession>A0A834JEN5</accession>
<keyword evidence="2" id="KW-1185">Reference proteome</keyword>
<sequence>MLIMLGHLRVLLSLSGPQDKMNSYNDEWLYLSYNHVRLGSIRKHLTQKRFRPKVYEKKQEEFEKQDR</sequence>
<dbReference type="EMBL" id="JACSEA010000013">
    <property type="protein sequence ID" value="KAF7386994.1"/>
    <property type="molecule type" value="Genomic_DNA"/>
</dbReference>
<proteinExistence type="predicted"/>
<reference evidence="1" key="1">
    <citation type="journal article" date="2020" name="G3 (Bethesda)">
        <title>High-Quality Assemblies for Three Invasive Social Wasps from the &lt;i&gt;Vespula&lt;/i&gt; Genus.</title>
        <authorList>
            <person name="Harrop T.W.R."/>
            <person name="Guhlin J."/>
            <person name="McLaughlin G.M."/>
            <person name="Permina E."/>
            <person name="Stockwell P."/>
            <person name="Gilligan J."/>
            <person name="Le Lec M.F."/>
            <person name="Gruber M.A.M."/>
            <person name="Quinn O."/>
            <person name="Lovegrove M."/>
            <person name="Duncan E.J."/>
            <person name="Remnant E.J."/>
            <person name="Van Eeckhoven J."/>
            <person name="Graham B."/>
            <person name="Knapp R.A."/>
            <person name="Langford K.W."/>
            <person name="Kronenberg Z."/>
            <person name="Press M.O."/>
            <person name="Eacker S.M."/>
            <person name="Wilson-Rankin E.E."/>
            <person name="Purcell J."/>
            <person name="Lester P.J."/>
            <person name="Dearden P.K."/>
        </authorList>
    </citation>
    <scope>NUCLEOTIDE SEQUENCE</scope>
    <source>
        <strain evidence="1">Marl-1</strain>
    </source>
</reference>
<name>A0A834JEN5_VESVU</name>
<gene>
    <name evidence="1" type="ORF">HZH66_011446</name>
</gene>
<evidence type="ECO:0000313" key="1">
    <source>
        <dbReference type="EMBL" id="KAF7386994.1"/>
    </source>
</evidence>
<comment type="caution">
    <text evidence="1">The sequence shown here is derived from an EMBL/GenBank/DDBJ whole genome shotgun (WGS) entry which is preliminary data.</text>
</comment>
<evidence type="ECO:0000313" key="2">
    <source>
        <dbReference type="Proteomes" id="UP000614350"/>
    </source>
</evidence>